<comment type="caution">
    <text evidence="2">The sequence shown here is derived from an EMBL/GenBank/DDBJ whole genome shotgun (WGS) entry which is preliminary data.</text>
</comment>
<dbReference type="RefSeq" id="WP_114549760.1">
    <property type="nucleotide sequence ID" value="NZ_DBGDPA010000074.1"/>
</dbReference>
<evidence type="ECO:0000313" key="3">
    <source>
        <dbReference type="Proteomes" id="UP000253805"/>
    </source>
</evidence>
<name>A0A369NV96_9ACTN</name>
<dbReference type="EMBL" id="PPUT01000050">
    <property type="protein sequence ID" value="RDC41197.1"/>
    <property type="molecule type" value="Genomic_DNA"/>
</dbReference>
<feature type="domain" description="tRNA nuclease CdiA C-terminal" evidence="1">
    <location>
        <begin position="28"/>
        <end position="105"/>
    </location>
</feature>
<organism evidence="2 3">
    <name type="scientific">Adlercreutzia equolifaciens subsp. celatus</name>
    <dbReference type="NCBI Taxonomy" id="394340"/>
    <lineage>
        <taxon>Bacteria</taxon>
        <taxon>Bacillati</taxon>
        <taxon>Actinomycetota</taxon>
        <taxon>Coriobacteriia</taxon>
        <taxon>Eggerthellales</taxon>
        <taxon>Eggerthellaceae</taxon>
        <taxon>Adlercreutzia</taxon>
    </lineage>
</organism>
<reference evidence="2 3" key="1">
    <citation type="journal article" date="2018" name="Elife">
        <title>Discovery and characterization of a prevalent human gut bacterial enzyme sufficient for the inactivation of a family of plant toxins.</title>
        <authorList>
            <person name="Koppel N."/>
            <person name="Bisanz J.E."/>
            <person name="Pandelia M.E."/>
            <person name="Turnbaugh P.J."/>
            <person name="Balskus E.P."/>
        </authorList>
    </citation>
    <scope>NUCLEOTIDE SEQUENCE [LARGE SCALE GENOMIC DNA]</scope>
    <source>
        <strain evidence="2 3">OB21 GAM 11</strain>
    </source>
</reference>
<sequence>METAKALALAGYDIVFVDRPGKQGERVADILMDGDTWEMKSPRSDSLKAIEGNVKRARNQSPCVVLDSRRMRKVPGAAIERELRRCAKTIKGIRRLLFVGRHGGITTILRICGMIAPANARTVRSLPSSGVFLLLPLV</sequence>
<accession>A0A369NV96</accession>
<protein>
    <recommendedName>
        <fullName evidence="1">tRNA nuclease CdiA C-terminal domain-containing protein</fullName>
    </recommendedName>
</protein>
<evidence type="ECO:0000259" key="1">
    <source>
        <dbReference type="Pfam" id="PF18451"/>
    </source>
</evidence>
<gene>
    <name evidence="2" type="ORF">C1850_11360</name>
</gene>
<dbReference type="Proteomes" id="UP000253805">
    <property type="component" value="Unassembled WGS sequence"/>
</dbReference>
<dbReference type="Gene3D" id="3.40.1350.120">
    <property type="match status" value="1"/>
</dbReference>
<evidence type="ECO:0000313" key="2">
    <source>
        <dbReference type="EMBL" id="RDC41197.1"/>
    </source>
</evidence>
<dbReference type="InterPro" id="IPR040559">
    <property type="entry name" value="CdiA_C"/>
</dbReference>
<dbReference type="Pfam" id="PF18451">
    <property type="entry name" value="CdiA_C"/>
    <property type="match status" value="1"/>
</dbReference>
<proteinExistence type="predicted"/>
<dbReference type="AlphaFoldDB" id="A0A369NV96"/>